<keyword evidence="2" id="KW-1133">Transmembrane helix</keyword>
<dbReference type="Pfam" id="PF12277">
    <property type="entry name" value="DUF3618"/>
    <property type="match status" value="1"/>
</dbReference>
<reference evidence="3" key="1">
    <citation type="submission" date="2021-03" db="EMBL/GenBank/DDBJ databases">
        <title>Whole genome shotgun sequence of Actinoplanes consettensis NBRC 14913.</title>
        <authorList>
            <person name="Komaki H."/>
            <person name="Tamura T."/>
        </authorList>
    </citation>
    <scope>NUCLEOTIDE SEQUENCE</scope>
    <source>
        <strain evidence="3">NBRC 14913</strain>
    </source>
</reference>
<dbReference type="InterPro" id="IPR022062">
    <property type="entry name" value="DUF3618"/>
</dbReference>
<organism evidence="3 4">
    <name type="scientific">Winogradskya consettensis</name>
    <dbReference type="NCBI Taxonomy" id="113560"/>
    <lineage>
        <taxon>Bacteria</taxon>
        <taxon>Bacillati</taxon>
        <taxon>Actinomycetota</taxon>
        <taxon>Actinomycetes</taxon>
        <taxon>Micromonosporales</taxon>
        <taxon>Micromonosporaceae</taxon>
        <taxon>Winogradskya</taxon>
    </lineage>
</organism>
<protein>
    <recommendedName>
        <fullName evidence="5">DUF3618 domain-containing protein</fullName>
    </recommendedName>
</protein>
<feature type="transmembrane region" description="Helical" evidence="2">
    <location>
        <begin position="128"/>
        <end position="147"/>
    </location>
</feature>
<comment type="caution">
    <text evidence="3">The sequence shown here is derived from an EMBL/GenBank/DDBJ whole genome shotgun (WGS) entry which is preliminary data.</text>
</comment>
<name>A0A919S735_9ACTN</name>
<evidence type="ECO:0000256" key="1">
    <source>
        <dbReference type="SAM" id="Coils"/>
    </source>
</evidence>
<sequence length="152" mass="15775">MSDKNGTVGGKPDVEALREDIKQTRAELGETVQALAAKADVKARAKEQVEVTKANVKAQVHDATEKVRAAAGSAATVASEKVAVASEKVRAATSQAGDKVALAQDKVRESGALDKAGEAREQVRRNPIPFAAVVAAGAALVGIILIVRGRRK</sequence>
<proteinExistence type="predicted"/>
<evidence type="ECO:0008006" key="5">
    <source>
        <dbReference type="Google" id="ProtNLM"/>
    </source>
</evidence>
<accession>A0A919S735</accession>
<feature type="coiled-coil region" evidence="1">
    <location>
        <begin position="14"/>
        <end position="66"/>
    </location>
</feature>
<evidence type="ECO:0000256" key="2">
    <source>
        <dbReference type="SAM" id="Phobius"/>
    </source>
</evidence>
<evidence type="ECO:0000313" key="4">
    <source>
        <dbReference type="Proteomes" id="UP000680865"/>
    </source>
</evidence>
<keyword evidence="2" id="KW-0472">Membrane</keyword>
<keyword evidence="4" id="KW-1185">Reference proteome</keyword>
<dbReference type="EMBL" id="BOQP01000001">
    <property type="protein sequence ID" value="GIM66163.1"/>
    <property type="molecule type" value="Genomic_DNA"/>
</dbReference>
<keyword evidence="1" id="KW-0175">Coiled coil</keyword>
<dbReference type="AlphaFoldDB" id="A0A919S735"/>
<dbReference type="Proteomes" id="UP000680865">
    <property type="component" value="Unassembled WGS sequence"/>
</dbReference>
<evidence type="ECO:0000313" key="3">
    <source>
        <dbReference type="EMBL" id="GIM66163.1"/>
    </source>
</evidence>
<keyword evidence="2" id="KW-0812">Transmembrane</keyword>
<gene>
    <name evidence="3" type="ORF">Aco04nite_00710</name>
</gene>